<dbReference type="Proteomes" id="UP000285951">
    <property type="component" value="Unassembled WGS sequence"/>
</dbReference>
<reference evidence="2 3" key="1">
    <citation type="submission" date="2019-11" db="EMBL/GenBank/DDBJ databases">
        <title>Draft genome sequence of Labilibaculum sp. strain SYP isolated from Black Sea.</title>
        <authorList>
            <person name="Yadav S."/>
            <person name="Villanueva L."/>
        </authorList>
    </citation>
    <scope>NUCLEOTIDE SEQUENCE [LARGE SCALE GENOMIC DNA]</scope>
    <source>
        <strain evidence="2 3">44</strain>
    </source>
</reference>
<organism evidence="1 4">
    <name type="scientific">Labilibaculum euxinus</name>
    <dbReference type="NCBI Taxonomy" id="2686357"/>
    <lineage>
        <taxon>Bacteria</taxon>
        <taxon>Pseudomonadati</taxon>
        <taxon>Bacteroidota</taxon>
        <taxon>Bacteroidia</taxon>
        <taxon>Marinilabiliales</taxon>
        <taxon>Marinifilaceae</taxon>
        <taxon>Labilibaculum</taxon>
    </lineage>
</organism>
<accession>A0A7M4D2D6</accession>
<evidence type="ECO:0000313" key="4">
    <source>
        <dbReference type="Proteomes" id="UP000462449"/>
    </source>
</evidence>
<keyword evidence="3" id="KW-1185">Reference proteome</keyword>
<sequence length="146" mass="16479">MKKYILATLLIVVVISGYSQSRNYNNISITSRIDGIWNDWTTASDGVLSVAYSGKLPTTIRIFDKSNNQGYLISNISGLKVSRGSSFYSTQIFNFNYYSEINGERQLLQHTNGKPTSISVTKVKRNITVNIFWADKYAEGVWGKLF</sequence>
<dbReference type="RefSeq" id="WP_156194717.1">
    <property type="nucleotide sequence ID" value="NZ_QTZN02000004.1"/>
</dbReference>
<evidence type="ECO:0000313" key="1">
    <source>
        <dbReference type="EMBL" id="MUP36815.1"/>
    </source>
</evidence>
<dbReference type="EMBL" id="QTZN02000004">
    <property type="protein sequence ID" value="MVB06020.1"/>
    <property type="molecule type" value="Genomic_DNA"/>
</dbReference>
<dbReference type="AlphaFoldDB" id="A0A7M4D2D6"/>
<evidence type="ECO:0000313" key="3">
    <source>
        <dbReference type="Proteomes" id="UP000285951"/>
    </source>
</evidence>
<evidence type="ECO:0000313" key="2">
    <source>
        <dbReference type="EMBL" id="MVB06020.1"/>
    </source>
</evidence>
<name>A0A7M4D2D6_9BACT</name>
<comment type="caution">
    <text evidence="1">The sequence shown here is derived from an EMBL/GenBank/DDBJ whole genome shotgun (WGS) entry which is preliminary data.</text>
</comment>
<dbReference type="Proteomes" id="UP000462449">
    <property type="component" value="Unassembled WGS sequence"/>
</dbReference>
<dbReference type="EMBL" id="WOTW01000004">
    <property type="protein sequence ID" value="MUP36815.1"/>
    <property type="molecule type" value="Genomic_DNA"/>
</dbReference>
<gene>
    <name evidence="2" type="ORF">DWB62_003205</name>
    <name evidence="1" type="ORF">GNY23_03205</name>
</gene>
<protein>
    <submittedName>
        <fullName evidence="1">Uncharacterized protein</fullName>
    </submittedName>
</protein>
<proteinExistence type="predicted"/>
<reference evidence="1 4" key="2">
    <citation type="submission" date="2019-12" db="EMBL/GenBank/DDBJ databases">
        <title>Draft genome sequence of Labilibaculum sp. strain 44 isolated from deep waters of Black Sea.</title>
        <authorList>
            <person name="Yadav S."/>
            <person name="Villanueva L."/>
        </authorList>
    </citation>
    <scope>NUCLEOTIDE SEQUENCE [LARGE SCALE GENOMIC DNA]</scope>
    <source>
        <strain evidence="1 4">44</strain>
    </source>
</reference>